<evidence type="ECO:0000256" key="1">
    <source>
        <dbReference type="SAM" id="MobiDB-lite"/>
    </source>
</evidence>
<dbReference type="InterPro" id="IPR014710">
    <property type="entry name" value="RmlC-like_jellyroll"/>
</dbReference>
<dbReference type="SUPFAM" id="SSF51206">
    <property type="entry name" value="cAMP-binding domain-like"/>
    <property type="match status" value="1"/>
</dbReference>
<dbReference type="Proteomes" id="UP001165289">
    <property type="component" value="Unassembled WGS sequence"/>
</dbReference>
<dbReference type="PROSITE" id="PS50042">
    <property type="entry name" value="CNMP_BINDING_3"/>
    <property type="match status" value="1"/>
</dbReference>
<evidence type="ECO:0000313" key="4">
    <source>
        <dbReference type="Proteomes" id="UP001165289"/>
    </source>
</evidence>
<proteinExistence type="predicted"/>
<organism evidence="3 4">
    <name type="scientific">Oopsacas minuta</name>
    <dbReference type="NCBI Taxonomy" id="111878"/>
    <lineage>
        <taxon>Eukaryota</taxon>
        <taxon>Metazoa</taxon>
        <taxon>Porifera</taxon>
        <taxon>Hexactinellida</taxon>
        <taxon>Hexasterophora</taxon>
        <taxon>Lyssacinosida</taxon>
        <taxon>Leucopsacidae</taxon>
        <taxon>Oopsacas</taxon>
    </lineage>
</organism>
<dbReference type="AlphaFoldDB" id="A0AAV7JKL0"/>
<name>A0AAV7JKL0_9METZ</name>
<dbReference type="Pfam" id="PF00027">
    <property type="entry name" value="cNMP_binding"/>
    <property type="match status" value="1"/>
</dbReference>
<accession>A0AAV7JKL0</accession>
<dbReference type="InterPro" id="IPR018490">
    <property type="entry name" value="cNMP-bd_dom_sf"/>
</dbReference>
<dbReference type="InterPro" id="IPR000595">
    <property type="entry name" value="cNMP-bd_dom"/>
</dbReference>
<dbReference type="EMBL" id="JAKMXF010000324">
    <property type="protein sequence ID" value="KAI6648890.1"/>
    <property type="molecule type" value="Genomic_DNA"/>
</dbReference>
<dbReference type="PANTHER" id="PTHR23011:SF28">
    <property type="entry name" value="CYCLIC NUCLEOTIDE-BINDING DOMAIN CONTAINING PROTEIN"/>
    <property type="match status" value="1"/>
</dbReference>
<feature type="compositionally biased region" description="Basic and acidic residues" evidence="1">
    <location>
        <begin position="214"/>
        <end position="227"/>
    </location>
</feature>
<comment type="caution">
    <text evidence="3">The sequence shown here is derived from an EMBL/GenBank/DDBJ whole genome shotgun (WGS) entry which is preliminary data.</text>
</comment>
<feature type="domain" description="Cyclic nucleotide-binding" evidence="2">
    <location>
        <begin position="271"/>
        <end position="376"/>
    </location>
</feature>
<evidence type="ECO:0000259" key="2">
    <source>
        <dbReference type="PROSITE" id="PS50042"/>
    </source>
</evidence>
<dbReference type="InterPro" id="IPR018488">
    <property type="entry name" value="cNMP-bd_CS"/>
</dbReference>
<dbReference type="PROSITE" id="PS00889">
    <property type="entry name" value="CNMP_BINDING_2"/>
    <property type="match status" value="1"/>
</dbReference>
<gene>
    <name evidence="3" type="ORF">LOD99_6963</name>
</gene>
<evidence type="ECO:0000313" key="3">
    <source>
        <dbReference type="EMBL" id="KAI6648890.1"/>
    </source>
</evidence>
<dbReference type="CDD" id="cd00038">
    <property type="entry name" value="CAP_ED"/>
    <property type="match status" value="1"/>
</dbReference>
<dbReference type="PANTHER" id="PTHR23011">
    <property type="entry name" value="CYCLIC NUCLEOTIDE-BINDING DOMAIN CONTAINING PROTEIN"/>
    <property type="match status" value="1"/>
</dbReference>
<dbReference type="Gene3D" id="2.60.120.10">
    <property type="entry name" value="Jelly Rolls"/>
    <property type="match status" value="1"/>
</dbReference>
<keyword evidence="4" id="KW-1185">Reference proteome</keyword>
<dbReference type="SMART" id="SM00100">
    <property type="entry name" value="cNMP"/>
    <property type="match status" value="1"/>
</dbReference>
<reference evidence="3 4" key="1">
    <citation type="journal article" date="2023" name="BMC Biol.">
        <title>The compact genome of the sponge Oopsacas minuta (Hexactinellida) is lacking key metazoan core genes.</title>
        <authorList>
            <person name="Santini S."/>
            <person name="Schenkelaars Q."/>
            <person name="Jourda C."/>
            <person name="Duchesne M."/>
            <person name="Belahbib H."/>
            <person name="Rocher C."/>
            <person name="Selva M."/>
            <person name="Riesgo A."/>
            <person name="Vervoort M."/>
            <person name="Leys S.P."/>
            <person name="Kodjabachian L."/>
            <person name="Le Bivic A."/>
            <person name="Borchiellini C."/>
            <person name="Claverie J.M."/>
            <person name="Renard E."/>
        </authorList>
    </citation>
    <scope>NUCLEOTIDE SEQUENCE [LARGE SCALE GENOMIC DNA]</scope>
    <source>
        <strain evidence="3">SPO-2</strain>
    </source>
</reference>
<feature type="region of interest" description="Disordered" evidence="1">
    <location>
        <begin position="214"/>
        <end position="234"/>
    </location>
</feature>
<protein>
    <recommendedName>
        <fullName evidence="2">Cyclic nucleotide-binding domain-containing protein</fullName>
    </recommendedName>
</protein>
<sequence>MELLDRSPTIPTANKDTRGSNVVNRFQMNERKLSALPDRNLSVSLIASLSKLSTNLQASPAARCISTQHATSPRVSNATAQTPSTLTLQARQRKVRTDLMTLKLEGESFEEEIIEKIKIPKSSIPSGHLKNIISSKFGIAKSAKNKHAAAMNVLLRLQPRLLERTASQEELKKMSVVCMKTLINKVWNIYRFSKIMSTYSTSLIERSARMEAEDVMRSGDTQSRDNSDNIPANFPSLLPPRYRKILYKYPESRTESDILQLRVFLRSSINEFRQYAESTQKALCMSMYYTCYEKGRAILRQGQQGKNFYIIISGSLVWMRSDINSKTGEVYTCDNVMNAGEKFGETALMRKTTRTATVVCCEDSELLMVDKDLFDRYCPNLFEEQLREKVRYLYTYHSP</sequence>